<feature type="region of interest" description="Disordered" evidence="1">
    <location>
        <begin position="30"/>
        <end position="51"/>
    </location>
</feature>
<evidence type="ECO:0000259" key="2">
    <source>
        <dbReference type="Pfam" id="PF13360"/>
    </source>
</evidence>
<sequence length="401" mass="44183">MAAYRYTRRRWLATCAGATAGLAAIAGCSDETDTSSLDDDPGATASDGDYGDWPMESYNATNRLAVPHSGVSGKPTIEWTVDLDSEGGVEMPVVYDDLVYVSESDGKYTAIDIHDGDTKWEHETSDWVAPAVSEDAVFIAGDGIEALHRQDGDILWATKHDKSARSLRTYDSEVYAGLGDKIVVLDEDGEERYTTETGGTVHSLAVDDRRVYARSILNPDEDEFLISAYDRDGGKQMWKQEISHAEQWHNDRVTRTFPVVDGNVYTVTDTAAISIDGSTGDRKEITELDHIAWTRPTIHNGRVYFPTAEMTYDLESGDSPGEWDPNVNPRIPYVAADGMGITTSFRQMDPYQLLSIDLNTGGANWQKEGSQRANVYLPIVLNGLILILEETTDGNKLVAYS</sequence>
<organism evidence="3 4">
    <name type="scientific">Natrarchaeobaculum sulfurireducens</name>
    <dbReference type="NCBI Taxonomy" id="2044521"/>
    <lineage>
        <taxon>Archaea</taxon>
        <taxon>Methanobacteriati</taxon>
        <taxon>Methanobacteriota</taxon>
        <taxon>Stenosarchaea group</taxon>
        <taxon>Halobacteria</taxon>
        <taxon>Halobacteriales</taxon>
        <taxon>Natrialbaceae</taxon>
        <taxon>Natrarchaeobaculum</taxon>
    </lineage>
</organism>
<dbReference type="InterPro" id="IPR015943">
    <property type="entry name" value="WD40/YVTN_repeat-like_dom_sf"/>
</dbReference>
<evidence type="ECO:0000256" key="1">
    <source>
        <dbReference type="SAM" id="MobiDB-lite"/>
    </source>
</evidence>
<dbReference type="Gene3D" id="2.40.128.630">
    <property type="match status" value="1"/>
</dbReference>
<name>A0A346PQ42_9EURY</name>
<gene>
    <name evidence="3" type="ORF">AArcMg_1625</name>
</gene>
<keyword evidence="3" id="KW-0449">Lipoprotein</keyword>
<evidence type="ECO:0000313" key="3">
    <source>
        <dbReference type="EMBL" id="AXR81637.1"/>
    </source>
</evidence>
<dbReference type="PANTHER" id="PTHR34512:SF30">
    <property type="entry name" value="OUTER MEMBRANE PROTEIN ASSEMBLY FACTOR BAMB"/>
    <property type="match status" value="1"/>
</dbReference>
<dbReference type="RefSeq" id="WP_161958329.1">
    <property type="nucleotide sequence ID" value="NZ_CP027033.1"/>
</dbReference>
<dbReference type="InterPro" id="IPR018391">
    <property type="entry name" value="PQQ_b-propeller_rpt"/>
</dbReference>
<dbReference type="InterPro" id="IPR011047">
    <property type="entry name" value="Quinoprotein_ADH-like_sf"/>
</dbReference>
<accession>A0A346PQ42</accession>
<dbReference type="Gene3D" id="2.130.10.10">
    <property type="entry name" value="YVTN repeat-like/Quinoprotein amine dehydrogenase"/>
    <property type="match status" value="1"/>
</dbReference>
<dbReference type="GeneID" id="37642108"/>
<keyword evidence="4" id="KW-1185">Reference proteome</keyword>
<dbReference type="PANTHER" id="PTHR34512">
    <property type="entry name" value="CELL SURFACE PROTEIN"/>
    <property type="match status" value="1"/>
</dbReference>
<dbReference type="SMART" id="SM00564">
    <property type="entry name" value="PQQ"/>
    <property type="match status" value="3"/>
</dbReference>
<dbReference type="Proteomes" id="UP000258613">
    <property type="component" value="Chromosome"/>
</dbReference>
<dbReference type="OrthoDB" id="145878at2157"/>
<feature type="domain" description="Pyrrolo-quinoline quinone repeat" evidence="2">
    <location>
        <begin position="144"/>
        <end position="366"/>
    </location>
</feature>
<feature type="compositionally biased region" description="Acidic residues" evidence="1">
    <location>
        <begin position="30"/>
        <end position="41"/>
    </location>
</feature>
<dbReference type="Gene3D" id="2.40.10.480">
    <property type="match status" value="1"/>
</dbReference>
<dbReference type="PROSITE" id="PS51257">
    <property type="entry name" value="PROKAR_LIPOPROTEIN"/>
    <property type="match status" value="1"/>
</dbReference>
<dbReference type="AlphaFoldDB" id="A0A346PQ42"/>
<evidence type="ECO:0000313" key="4">
    <source>
        <dbReference type="Proteomes" id="UP000258613"/>
    </source>
</evidence>
<dbReference type="InterPro" id="IPR002372">
    <property type="entry name" value="PQQ_rpt_dom"/>
</dbReference>
<dbReference type="EMBL" id="CP027033">
    <property type="protein sequence ID" value="AXR81637.1"/>
    <property type="molecule type" value="Genomic_DNA"/>
</dbReference>
<protein>
    <submittedName>
        <fullName evidence="3">Putative cell surface protein/ lipoprotein</fullName>
    </submittedName>
</protein>
<dbReference type="Pfam" id="PF13360">
    <property type="entry name" value="PQQ_2"/>
    <property type="match status" value="2"/>
</dbReference>
<reference evidence="4" key="1">
    <citation type="submission" date="2018-02" db="EMBL/GenBank/DDBJ databases">
        <title>Phenotypic and genomic properties of facultatively anaerobic sulfur-reducing natronoarchaea from hypersaline soda lakes.</title>
        <authorList>
            <person name="Sorokin D.Y."/>
            <person name="Kublanov I.V."/>
            <person name="Roman P."/>
            <person name="Sinninghe Damste J.S."/>
            <person name="Golyshin P.N."/>
            <person name="Rojo D."/>
            <person name="Ciordia S."/>
            <person name="Mena M.D.C."/>
            <person name="Ferrer M."/>
            <person name="Messina E."/>
            <person name="Smedile F."/>
            <person name="La Spada G."/>
            <person name="La Cono V."/>
            <person name="Yakimov M.M."/>
        </authorList>
    </citation>
    <scope>NUCLEOTIDE SEQUENCE [LARGE SCALE GENOMIC DNA]</scope>
    <source>
        <strain evidence="4">AArc-Mg</strain>
    </source>
</reference>
<dbReference type="SUPFAM" id="SSF50998">
    <property type="entry name" value="Quinoprotein alcohol dehydrogenase-like"/>
    <property type="match status" value="1"/>
</dbReference>
<proteinExistence type="predicted"/>
<feature type="domain" description="Pyrrolo-quinoline quinone repeat" evidence="2">
    <location>
        <begin position="77"/>
        <end position="141"/>
    </location>
</feature>
<dbReference type="KEGG" id="nag:AArcMg_1625"/>